<dbReference type="Pfam" id="PF00403">
    <property type="entry name" value="HMA"/>
    <property type="match status" value="2"/>
</dbReference>
<feature type="transmembrane region" description="Helical" evidence="12">
    <location>
        <begin position="224"/>
        <end position="245"/>
    </location>
</feature>
<dbReference type="EMBL" id="RDRB01000005">
    <property type="protein sequence ID" value="ROU01194.1"/>
    <property type="molecule type" value="Genomic_DNA"/>
</dbReference>
<feature type="transmembrane region" description="Helical" evidence="12">
    <location>
        <begin position="773"/>
        <end position="791"/>
    </location>
</feature>
<dbReference type="FunFam" id="2.70.150.10:FF:000002">
    <property type="entry name" value="Copper-transporting ATPase 1, putative"/>
    <property type="match status" value="1"/>
</dbReference>
<evidence type="ECO:0000256" key="12">
    <source>
        <dbReference type="RuleBase" id="RU362081"/>
    </source>
</evidence>
<feature type="domain" description="HMA" evidence="13">
    <location>
        <begin position="2"/>
        <end position="65"/>
    </location>
</feature>
<dbReference type="OrthoDB" id="9807843at2"/>
<dbReference type="InterPro" id="IPR023214">
    <property type="entry name" value="HAD_sf"/>
</dbReference>
<name>A0A3N2R144_9RHOB</name>
<dbReference type="SFLD" id="SFLDF00027">
    <property type="entry name" value="p-type_atpase"/>
    <property type="match status" value="1"/>
</dbReference>
<dbReference type="PROSITE" id="PS50846">
    <property type="entry name" value="HMA_2"/>
    <property type="match status" value="2"/>
</dbReference>
<dbReference type="InterPro" id="IPR036412">
    <property type="entry name" value="HAD-like_sf"/>
</dbReference>
<evidence type="ECO:0000256" key="10">
    <source>
        <dbReference type="ARBA" id="ARBA00038904"/>
    </source>
</evidence>
<dbReference type="FunFam" id="3.30.70.100:FF:000005">
    <property type="entry name" value="Copper-exporting P-type ATPase A"/>
    <property type="match status" value="1"/>
</dbReference>
<feature type="transmembrane region" description="Helical" evidence="12">
    <location>
        <begin position="408"/>
        <end position="430"/>
    </location>
</feature>
<keyword evidence="12" id="KW-1003">Cell membrane</keyword>
<proteinExistence type="inferred from homology"/>
<dbReference type="SFLD" id="SFLDG00002">
    <property type="entry name" value="C1.7:_P-type_atpase_like"/>
    <property type="match status" value="1"/>
</dbReference>
<dbReference type="NCBIfam" id="TIGR01525">
    <property type="entry name" value="ATPase-IB_hvy"/>
    <property type="match status" value="1"/>
</dbReference>
<keyword evidence="15" id="KW-1185">Reference proteome</keyword>
<dbReference type="GO" id="GO:0043682">
    <property type="term" value="F:P-type divalent copper transporter activity"/>
    <property type="evidence" value="ECO:0007669"/>
    <property type="project" value="UniProtKB-EC"/>
</dbReference>
<feature type="domain" description="HMA" evidence="13">
    <location>
        <begin position="67"/>
        <end position="132"/>
    </location>
</feature>
<keyword evidence="8 12" id="KW-1133">Transmembrane helix</keyword>
<dbReference type="InterPro" id="IPR023298">
    <property type="entry name" value="ATPase_P-typ_TM_dom_sf"/>
</dbReference>
<feature type="transmembrane region" description="Helical" evidence="12">
    <location>
        <begin position="251"/>
        <end position="270"/>
    </location>
</feature>
<keyword evidence="4 12" id="KW-0479">Metal-binding</keyword>
<dbReference type="GO" id="GO:0012505">
    <property type="term" value="C:endomembrane system"/>
    <property type="evidence" value="ECO:0007669"/>
    <property type="project" value="UniProtKB-SubCell"/>
</dbReference>
<dbReference type="InterPro" id="IPR008250">
    <property type="entry name" value="ATPase_P-typ_transduc_dom_A_sf"/>
</dbReference>
<dbReference type="Pfam" id="PF00122">
    <property type="entry name" value="E1-E2_ATPase"/>
    <property type="match status" value="1"/>
</dbReference>
<keyword evidence="3 12" id="KW-0812">Transmembrane</keyword>
<dbReference type="GO" id="GO:0005886">
    <property type="term" value="C:plasma membrane"/>
    <property type="evidence" value="ECO:0007669"/>
    <property type="project" value="UniProtKB-SubCell"/>
</dbReference>
<dbReference type="PROSITE" id="PS00154">
    <property type="entry name" value="ATPASE_E1_E2"/>
    <property type="match status" value="1"/>
</dbReference>
<organism evidence="14 15">
    <name type="scientific">Histidinibacterium lentulum</name>
    <dbReference type="NCBI Taxonomy" id="2480588"/>
    <lineage>
        <taxon>Bacteria</taxon>
        <taxon>Pseudomonadati</taxon>
        <taxon>Pseudomonadota</taxon>
        <taxon>Alphaproteobacteria</taxon>
        <taxon>Rhodobacterales</taxon>
        <taxon>Paracoccaceae</taxon>
        <taxon>Histidinibacterium</taxon>
    </lineage>
</organism>
<evidence type="ECO:0000256" key="3">
    <source>
        <dbReference type="ARBA" id="ARBA00022692"/>
    </source>
</evidence>
<dbReference type="RefSeq" id="WP_123642525.1">
    <property type="nucleotide sequence ID" value="NZ_ML119085.1"/>
</dbReference>
<dbReference type="AlphaFoldDB" id="A0A3N2R144"/>
<dbReference type="Gene3D" id="2.70.150.10">
    <property type="entry name" value="Calcium-transporting ATPase, cytoplasmic transduction domain A"/>
    <property type="match status" value="1"/>
</dbReference>
<dbReference type="GO" id="GO:0005524">
    <property type="term" value="F:ATP binding"/>
    <property type="evidence" value="ECO:0007669"/>
    <property type="project" value="UniProtKB-UniRule"/>
</dbReference>
<keyword evidence="7" id="KW-1278">Translocase</keyword>
<protein>
    <recommendedName>
        <fullName evidence="10">P-type Cu(2+) transporter</fullName>
        <ecNumber evidence="10">7.2.2.9</ecNumber>
    </recommendedName>
</protein>
<comment type="caution">
    <text evidence="14">The sequence shown here is derived from an EMBL/GenBank/DDBJ whole genome shotgun (WGS) entry which is preliminary data.</text>
</comment>
<dbReference type="Proteomes" id="UP000268016">
    <property type="component" value="Unassembled WGS sequence"/>
</dbReference>
<dbReference type="NCBIfam" id="TIGR01511">
    <property type="entry name" value="ATPase-IB1_Cu"/>
    <property type="match status" value="1"/>
</dbReference>
<dbReference type="SUPFAM" id="SSF56784">
    <property type="entry name" value="HAD-like"/>
    <property type="match status" value="1"/>
</dbReference>
<feature type="transmembrane region" description="Helical" evidence="12">
    <location>
        <begin position="436"/>
        <end position="459"/>
    </location>
</feature>
<dbReference type="EC" id="7.2.2.9" evidence="10"/>
<dbReference type="InterPro" id="IPR036163">
    <property type="entry name" value="HMA_dom_sf"/>
</dbReference>
<gene>
    <name evidence="14" type="ORF">EAT49_11795</name>
</gene>
<evidence type="ECO:0000256" key="2">
    <source>
        <dbReference type="ARBA" id="ARBA00006024"/>
    </source>
</evidence>
<evidence type="ECO:0000256" key="5">
    <source>
        <dbReference type="ARBA" id="ARBA00022741"/>
    </source>
</evidence>
<dbReference type="Gene3D" id="3.30.70.100">
    <property type="match status" value="2"/>
</dbReference>
<dbReference type="InterPro" id="IPR017969">
    <property type="entry name" value="Heavy-metal-associated_CS"/>
</dbReference>
<dbReference type="Pfam" id="PF00702">
    <property type="entry name" value="Hydrolase"/>
    <property type="match status" value="1"/>
</dbReference>
<evidence type="ECO:0000256" key="1">
    <source>
        <dbReference type="ARBA" id="ARBA00004127"/>
    </source>
</evidence>
<feature type="transmembrane region" description="Helical" evidence="12">
    <location>
        <begin position="744"/>
        <end position="767"/>
    </location>
</feature>
<dbReference type="SFLD" id="SFLDS00003">
    <property type="entry name" value="Haloacid_Dehalogenase"/>
    <property type="match status" value="1"/>
</dbReference>
<evidence type="ECO:0000313" key="15">
    <source>
        <dbReference type="Proteomes" id="UP000268016"/>
    </source>
</evidence>
<dbReference type="InterPro" id="IPR001757">
    <property type="entry name" value="P_typ_ATPase"/>
</dbReference>
<dbReference type="PROSITE" id="PS01047">
    <property type="entry name" value="HMA_1"/>
    <property type="match status" value="1"/>
</dbReference>
<accession>A0A3N2R144</accession>
<dbReference type="InterPro" id="IPR059000">
    <property type="entry name" value="ATPase_P-type_domA"/>
</dbReference>
<dbReference type="SUPFAM" id="SSF81653">
    <property type="entry name" value="Calcium ATPase, transduction domain A"/>
    <property type="match status" value="1"/>
</dbReference>
<dbReference type="PRINTS" id="PR00119">
    <property type="entry name" value="CATATPASE"/>
</dbReference>
<dbReference type="GO" id="GO:0016887">
    <property type="term" value="F:ATP hydrolysis activity"/>
    <property type="evidence" value="ECO:0007669"/>
    <property type="project" value="InterPro"/>
</dbReference>
<dbReference type="Gene3D" id="3.40.50.1000">
    <property type="entry name" value="HAD superfamily/HAD-like"/>
    <property type="match status" value="1"/>
</dbReference>
<dbReference type="Gene3D" id="3.40.1110.10">
    <property type="entry name" value="Calcium-transporting ATPase, cytoplasmic domain N"/>
    <property type="match status" value="1"/>
</dbReference>
<evidence type="ECO:0000259" key="13">
    <source>
        <dbReference type="PROSITE" id="PS50846"/>
    </source>
</evidence>
<dbReference type="GO" id="GO:0005507">
    <property type="term" value="F:copper ion binding"/>
    <property type="evidence" value="ECO:0007669"/>
    <property type="project" value="TreeGrafter"/>
</dbReference>
<feature type="transmembrane region" description="Helical" evidence="12">
    <location>
        <begin position="180"/>
        <end position="203"/>
    </location>
</feature>
<dbReference type="PRINTS" id="PR00120">
    <property type="entry name" value="HATPASE"/>
</dbReference>
<keyword evidence="9 12" id="KW-0472">Membrane</keyword>
<feature type="transmembrane region" description="Helical" evidence="12">
    <location>
        <begin position="155"/>
        <end position="174"/>
    </location>
</feature>
<dbReference type="SUPFAM" id="SSF81665">
    <property type="entry name" value="Calcium ATPase, transmembrane domain M"/>
    <property type="match status" value="1"/>
</dbReference>
<dbReference type="InterPro" id="IPR006121">
    <property type="entry name" value="HMA_dom"/>
</dbReference>
<dbReference type="SUPFAM" id="SSF55008">
    <property type="entry name" value="HMA, heavy metal-associated domain"/>
    <property type="match status" value="2"/>
</dbReference>
<evidence type="ECO:0000256" key="11">
    <source>
        <dbReference type="ARBA" id="ARBA00047424"/>
    </source>
</evidence>
<keyword evidence="6 12" id="KW-0067">ATP-binding</keyword>
<dbReference type="InterPro" id="IPR027256">
    <property type="entry name" value="P-typ_ATPase_IB"/>
</dbReference>
<dbReference type="CDD" id="cd02094">
    <property type="entry name" value="P-type_ATPase_Cu-like"/>
    <property type="match status" value="1"/>
</dbReference>
<dbReference type="PANTHER" id="PTHR43520">
    <property type="entry name" value="ATP7, ISOFORM B"/>
    <property type="match status" value="1"/>
</dbReference>
<evidence type="ECO:0000256" key="4">
    <source>
        <dbReference type="ARBA" id="ARBA00022723"/>
    </source>
</evidence>
<dbReference type="PANTHER" id="PTHR43520:SF8">
    <property type="entry name" value="P-TYPE CU(+) TRANSPORTER"/>
    <property type="match status" value="1"/>
</dbReference>
<comment type="subcellular location">
    <subcellularLocation>
        <location evidence="12">Cell membrane</location>
    </subcellularLocation>
    <subcellularLocation>
        <location evidence="1">Endomembrane system</location>
        <topology evidence="1">Multi-pass membrane protein</topology>
    </subcellularLocation>
</comment>
<evidence type="ECO:0000256" key="9">
    <source>
        <dbReference type="ARBA" id="ARBA00023136"/>
    </source>
</evidence>
<dbReference type="CDD" id="cd00371">
    <property type="entry name" value="HMA"/>
    <property type="match status" value="2"/>
</dbReference>
<evidence type="ECO:0000313" key="14">
    <source>
        <dbReference type="EMBL" id="ROU01194.1"/>
    </source>
</evidence>
<dbReference type="InterPro" id="IPR044492">
    <property type="entry name" value="P_typ_ATPase_HD_dom"/>
</dbReference>
<sequence>MTTLTFDIDGLSCAGCVGRAEKALSGVPGVSRVEVNLATKRARVEGEASAETLAGALDRAGYPAQPRVVRLEIGGMHCASCIDRVERALKTVPGVVSAEVNLATNRATVRTLADRGEGDLVAAVARTGYEARPMEAGPVFDREGAEVATLKRRTIIAAALTLPVFVLEMGGHLVPAWHHLIMATVGMQAAWIAQMVLTAVILAGPGRQFFAIGVPALLRGAPEMNSLVALGTSAAFGYSAVAVLAPGLLPAGALAVYFEAAAVIVTLILLGRWLEARAKRQTGAAIRSLMALAPEVARVRRGGKVVEIPLDRVAEGDEVEVRPGERIPVDGVVTRGRSHVDESMLTGEPVPVAKIEGARVAGGTVNGSGALVLQATAVGADSVLARIVQLVEDAQGARLPVQDMVNKVTSVFVPIVLVIAASTVAAWLILGPEPALTLALVAGVSVLIVACPCAMGLAVPVSILAGTGRGAEMGILVRQGAALQALSGVGRVVFDKTGTLTEGRPVLVAREVDAEALALAAAAEARSEHPLARAVVAAVDGAVPGPADEVEAVTGRGLRARVAGQVVLAGSIRFLEEEGIDPGDARVRAEAMASEGQSVVAVAVDGVFRGLLGIADPVKAGAAEAVAELKAAGLRVAMVSGDARATAEAVARTLGIEEVVAEVLPEEKLAAVRRFQAESPVAFVGDGINDAPALAAADVGLAIGTGTDVAVDAGDVVLVSGDPAGVARAVGLSRAVMRNIRQNLVWAFGYNVALIPVAAGVLAVFGGPMLSPILAGGAMALSSVFVVTNALRLRRAVR</sequence>
<dbReference type="GO" id="GO:0055070">
    <property type="term" value="P:copper ion homeostasis"/>
    <property type="evidence" value="ECO:0007669"/>
    <property type="project" value="TreeGrafter"/>
</dbReference>
<evidence type="ECO:0000256" key="6">
    <source>
        <dbReference type="ARBA" id="ARBA00022840"/>
    </source>
</evidence>
<dbReference type="NCBIfam" id="TIGR01494">
    <property type="entry name" value="ATPase_P-type"/>
    <property type="match status" value="1"/>
</dbReference>
<evidence type="ECO:0000256" key="8">
    <source>
        <dbReference type="ARBA" id="ARBA00022989"/>
    </source>
</evidence>
<comment type="similarity">
    <text evidence="2 12">Belongs to the cation transport ATPase (P-type) (TC 3.A.3) family. Type IB subfamily.</text>
</comment>
<evidence type="ECO:0000256" key="7">
    <source>
        <dbReference type="ARBA" id="ARBA00022967"/>
    </source>
</evidence>
<comment type="catalytic activity">
    <reaction evidence="11">
        <text>Cu(2+)(in) + ATP + H2O = Cu(2+)(out) + ADP + phosphate + H(+)</text>
        <dbReference type="Rhea" id="RHEA:10376"/>
        <dbReference type="ChEBI" id="CHEBI:15377"/>
        <dbReference type="ChEBI" id="CHEBI:15378"/>
        <dbReference type="ChEBI" id="CHEBI:29036"/>
        <dbReference type="ChEBI" id="CHEBI:30616"/>
        <dbReference type="ChEBI" id="CHEBI:43474"/>
        <dbReference type="ChEBI" id="CHEBI:456216"/>
        <dbReference type="EC" id="7.2.2.9"/>
    </reaction>
</comment>
<dbReference type="InterPro" id="IPR018303">
    <property type="entry name" value="ATPase_P-typ_P_site"/>
</dbReference>
<keyword evidence="5 12" id="KW-0547">Nucleotide-binding</keyword>
<dbReference type="InterPro" id="IPR023299">
    <property type="entry name" value="ATPase_P-typ_cyto_dom_N"/>
</dbReference>
<reference evidence="14 15" key="1">
    <citation type="submission" date="2018-10" db="EMBL/GenBank/DDBJ databases">
        <title>Histidinibacterium lentulum gen. nov., sp. nov., a marine bacterium from the culture broth of Picochlorum sp. 122.</title>
        <authorList>
            <person name="Wang G."/>
        </authorList>
    </citation>
    <scope>NUCLEOTIDE SEQUENCE [LARGE SCALE GENOMIC DNA]</scope>
    <source>
        <strain evidence="14 15">B17</strain>
    </source>
</reference>